<name>A0A9N9BWI7_9GLOM</name>
<evidence type="ECO:0000313" key="2">
    <source>
        <dbReference type="Proteomes" id="UP000789759"/>
    </source>
</evidence>
<dbReference type="OrthoDB" id="2446762at2759"/>
<gene>
    <name evidence="1" type="ORF">CPELLU_LOCUS6076</name>
</gene>
<keyword evidence="2" id="KW-1185">Reference proteome</keyword>
<feature type="non-terminal residue" evidence="1">
    <location>
        <position position="98"/>
    </location>
</feature>
<sequence length="98" mass="11278">PCKIITQHISDAMYSTINLIYPYMHLLKQKFASTGSNTINDYIDSLYRSALSENMDETDNADSSTDTPTQEIIQTEENKVSYYIYLPETKPTDDLLVW</sequence>
<organism evidence="1 2">
    <name type="scientific">Cetraspora pellucida</name>
    <dbReference type="NCBI Taxonomy" id="1433469"/>
    <lineage>
        <taxon>Eukaryota</taxon>
        <taxon>Fungi</taxon>
        <taxon>Fungi incertae sedis</taxon>
        <taxon>Mucoromycota</taxon>
        <taxon>Glomeromycotina</taxon>
        <taxon>Glomeromycetes</taxon>
        <taxon>Diversisporales</taxon>
        <taxon>Gigasporaceae</taxon>
        <taxon>Cetraspora</taxon>
    </lineage>
</organism>
<accession>A0A9N9BWI7</accession>
<dbReference type="AlphaFoldDB" id="A0A9N9BWI7"/>
<evidence type="ECO:0000313" key="1">
    <source>
        <dbReference type="EMBL" id="CAG8580736.1"/>
    </source>
</evidence>
<dbReference type="Proteomes" id="UP000789759">
    <property type="component" value="Unassembled WGS sequence"/>
</dbReference>
<reference evidence="1" key="1">
    <citation type="submission" date="2021-06" db="EMBL/GenBank/DDBJ databases">
        <authorList>
            <person name="Kallberg Y."/>
            <person name="Tangrot J."/>
            <person name="Rosling A."/>
        </authorList>
    </citation>
    <scope>NUCLEOTIDE SEQUENCE</scope>
    <source>
        <strain evidence="1">FL966</strain>
    </source>
</reference>
<comment type="caution">
    <text evidence="1">The sequence shown here is derived from an EMBL/GenBank/DDBJ whole genome shotgun (WGS) entry which is preliminary data.</text>
</comment>
<dbReference type="EMBL" id="CAJVQA010003680">
    <property type="protein sequence ID" value="CAG8580736.1"/>
    <property type="molecule type" value="Genomic_DNA"/>
</dbReference>
<proteinExistence type="predicted"/>
<protein>
    <submittedName>
        <fullName evidence="1">1582_t:CDS:1</fullName>
    </submittedName>
</protein>